<sequence length="106" mass="12374">MIDPRFSAAAFREEGAVEQLTQELETMLTARLRFAAQPEQEAYAMVEDLRQLGHDLWSFDASDEMQTWCGNWTEPEKDPRVFIDFTYREGMPPEVSITVKRRLSTR</sequence>
<reference evidence="2" key="1">
    <citation type="submission" date="2018-09" db="EMBL/GenBank/DDBJ databases">
        <authorList>
            <person name="Livingstone P.G."/>
            <person name="Whitworth D.E."/>
        </authorList>
    </citation>
    <scope>NUCLEOTIDE SEQUENCE [LARGE SCALE GENOMIC DNA]</scope>
    <source>
        <strain evidence="2">CA054A</strain>
    </source>
</reference>
<proteinExistence type="predicted"/>
<dbReference type="RefSeq" id="WP_120543203.1">
    <property type="nucleotide sequence ID" value="NZ_RAVZ01000194.1"/>
</dbReference>
<organism evidence="1 2">
    <name type="scientific">Corallococcus terminator</name>
    <dbReference type="NCBI Taxonomy" id="2316733"/>
    <lineage>
        <taxon>Bacteria</taxon>
        <taxon>Pseudomonadati</taxon>
        <taxon>Myxococcota</taxon>
        <taxon>Myxococcia</taxon>
        <taxon>Myxococcales</taxon>
        <taxon>Cystobacterineae</taxon>
        <taxon>Myxococcaceae</taxon>
        <taxon>Corallococcus</taxon>
    </lineage>
</organism>
<dbReference type="EMBL" id="RAVZ01000194">
    <property type="protein sequence ID" value="RKG82462.1"/>
    <property type="molecule type" value="Genomic_DNA"/>
</dbReference>
<dbReference type="AlphaFoldDB" id="A0A3A8IGE2"/>
<dbReference type="OrthoDB" id="5383888at2"/>
<dbReference type="Proteomes" id="UP000268094">
    <property type="component" value="Unassembled WGS sequence"/>
</dbReference>
<gene>
    <name evidence="1" type="ORF">D7V88_25240</name>
</gene>
<accession>A0A3A8IGE2</accession>
<protein>
    <submittedName>
        <fullName evidence="1">Uncharacterized protein</fullName>
    </submittedName>
</protein>
<evidence type="ECO:0000313" key="1">
    <source>
        <dbReference type="EMBL" id="RKG82462.1"/>
    </source>
</evidence>
<comment type="caution">
    <text evidence="1">The sequence shown here is derived from an EMBL/GenBank/DDBJ whole genome shotgun (WGS) entry which is preliminary data.</text>
</comment>
<keyword evidence="2" id="KW-1185">Reference proteome</keyword>
<evidence type="ECO:0000313" key="2">
    <source>
        <dbReference type="Proteomes" id="UP000268094"/>
    </source>
</evidence>
<name>A0A3A8IGE2_9BACT</name>